<name>A0A225AZX7_TALAT</name>
<gene>
    <name evidence="4" type="ORF">UA08_05842</name>
</gene>
<feature type="repeat" description="ANK" evidence="3">
    <location>
        <begin position="289"/>
        <end position="321"/>
    </location>
</feature>
<accession>A0A225AZX7</accession>
<protein>
    <submittedName>
        <fullName evidence="4">Uncharacterized protein</fullName>
    </submittedName>
</protein>
<keyword evidence="1" id="KW-0677">Repeat</keyword>
<proteinExistence type="predicted"/>
<organism evidence="4 5">
    <name type="scientific">Talaromyces atroroseus</name>
    <dbReference type="NCBI Taxonomy" id="1441469"/>
    <lineage>
        <taxon>Eukaryota</taxon>
        <taxon>Fungi</taxon>
        <taxon>Dikarya</taxon>
        <taxon>Ascomycota</taxon>
        <taxon>Pezizomycotina</taxon>
        <taxon>Eurotiomycetes</taxon>
        <taxon>Eurotiomycetidae</taxon>
        <taxon>Eurotiales</taxon>
        <taxon>Trichocomaceae</taxon>
        <taxon>Talaromyces</taxon>
        <taxon>Talaromyces sect. Trachyspermi</taxon>
    </lineage>
</organism>
<evidence type="ECO:0000256" key="3">
    <source>
        <dbReference type="PROSITE-ProRule" id="PRU00023"/>
    </source>
</evidence>
<dbReference type="AlphaFoldDB" id="A0A225AZX7"/>
<sequence>MAGLIAVAGGIASVSQVLVYLAQTTKHVVEFYGDFTEAPIVLHRIKEKLHLLQQMIAQVQSYVIEHHDSDILPSETKELLLGSVRRVQDSLDKAKLKCHKVTDKNIKKTMKRVVWVLRDEPALSKLLQDLNDSDHILHLVMQVLIMKTTTLALQYQSTAIKEARGNRATAGSQPLVSLPKWTNRPNNSWPWWWWWLRQYGFYGTLKIRQSHSQHLLDTHILLGYKFPAWLWSKSIDIELKFQLPRCIRMQNRVPVDSPFIVACRNGDVQRIRQSLADKPGSVGDRLSCTGETPLMLTIECGNMDAMKVLLDAGADPNVGDDDGITPVFRALGMNPRRNKIFPQLPPRNPMWVDIIRLLVEYDASVHEVVNGNSLTTLNLIWHKNKSRTLEFFHFLHDQYYVDFGADKIDGFSAFTSAFRSVGSSLECIQFLYEKVGLDFSRISADGRSLLHLGAEYAHEPETIEYLCRACPSDYINRQDDLGWTPLHYAIFFEGLHKPEDSLAKVELLIRHGANPYIKSTRLPMFCTVLDIDTDRFTAFELCEALPSHRYEQFLDIVRNYGYDIPEEAETNVFYEAVA</sequence>
<dbReference type="PANTHER" id="PTHR24189:SF50">
    <property type="entry name" value="ANKYRIN REPEAT AND SOCS BOX PROTEIN 2"/>
    <property type="match status" value="1"/>
</dbReference>
<dbReference type="RefSeq" id="XP_020119208.1">
    <property type="nucleotide sequence ID" value="XM_020268156.1"/>
</dbReference>
<dbReference type="GeneID" id="31005598"/>
<dbReference type="PROSITE" id="PS50297">
    <property type="entry name" value="ANK_REP_REGION"/>
    <property type="match status" value="1"/>
</dbReference>
<comment type="caution">
    <text evidence="4">The sequence shown here is derived from an EMBL/GenBank/DDBJ whole genome shotgun (WGS) entry which is preliminary data.</text>
</comment>
<dbReference type="PANTHER" id="PTHR24189">
    <property type="entry name" value="MYOTROPHIN"/>
    <property type="match status" value="1"/>
</dbReference>
<evidence type="ECO:0000256" key="1">
    <source>
        <dbReference type="ARBA" id="ARBA00022737"/>
    </source>
</evidence>
<dbReference type="InterPro" id="IPR050745">
    <property type="entry name" value="Multifunctional_regulatory"/>
</dbReference>
<dbReference type="PROSITE" id="PS50088">
    <property type="entry name" value="ANK_REPEAT"/>
    <property type="match status" value="2"/>
</dbReference>
<dbReference type="InterPro" id="IPR002110">
    <property type="entry name" value="Ankyrin_rpt"/>
</dbReference>
<dbReference type="SUPFAM" id="SSF48403">
    <property type="entry name" value="Ankyrin repeat"/>
    <property type="match status" value="1"/>
</dbReference>
<dbReference type="InterPro" id="IPR036770">
    <property type="entry name" value="Ankyrin_rpt-contain_sf"/>
</dbReference>
<dbReference type="STRING" id="1441469.A0A225AZX7"/>
<dbReference type="SMART" id="SM00248">
    <property type="entry name" value="ANK"/>
    <property type="match status" value="4"/>
</dbReference>
<evidence type="ECO:0000313" key="4">
    <source>
        <dbReference type="EMBL" id="OKL59087.1"/>
    </source>
</evidence>
<dbReference type="Gene3D" id="1.25.40.20">
    <property type="entry name" value="Ankyrin repeat-containing domain"/>
    <property type="match status" value="1"/>
</dbReference>
<dbReference type="Proteomes" id="UP000214365">
    <property type="component" value="Unassembled WGS sequence"/>
</dbReference>
<dbReference type="EMBL" id="LFMY01000008">
    <property type="protein sequence ID" value="OKL59087.1"/>
    <property type="molecule type" value="Genomic_DNA"/>
</dbReference>
<dbReference type="Pfam" id="PF12796">
    <property type="entry name" value="Ank_2"/>
    <property type="match status" value="2"/>
</dbReference>
<dbReference type="OrthoDB" id="194358at2759"/>
<keyword evidence="2 3" id="KW-0040">ANK repeat</keyword>
<keyword evidence="5" id="KW-1185">Reference proteome</keyword>
<evidence type="ECO:0000256" key="2">
    <source>
        <dbReference type="ARBA" id="ARBA00023043"/>
    </source>
</evidence>
<feature type="repeat" description="ANK" evidence="3">
    <location>
        <begin position="481"/>
        <end position="520"/>
    </location>
</feature>
<evidence type="ECO:0000313" key="5">
    <source>
        <dbReference type="Proteomes" id="UP000214365"/>
    </source>
</evidence>
<reference evidence="4 5" key="1">
    <citation type="submission" date="2015-06" db="EMBL/GenBank/DDBJ databases">
        <title>Talaromyces atroroseus IBT 11181 draft genome.</title>
        <authorList>
            <person name="Rasmussen K.B."/>
            <person name="Rasmussen S."/>
            <person name="Petersen B."/>
            <person name="Sicheritz-Ponten T."/>
            <person name="Mortensen U.H."/>
            <person name="Thrane U."/>
        </authorList>
    </citation>
    <scope>NUCLEOTIDE SEQUENCE [LARGE SCALE GENOMIC DNA]</scope>
    <source>
        <strain evidence="4 5">IBT 11181</strain>
    </source>
</reference>